<sequence length="536" mass="61613">MKTKNLKLKIIWAIFVLLSPSFIFWVSARWWDDDNSGRGRGWDDSSSSRSDSDDFENWVKLRWDGSVDDNSTRSRLAENDDDDDSSERWRWRDRDDDNDDDDSSRRNRWSDDDSSNRRWRWPWWQRFLKDKDADKVTRLIDNVSIRNRASFIQRVINRINVLEVAINSSSLSTEEKTRRLAILAEIKDILNEELSNIGDLTDTTPIVISWFSINSLWDTSVTVSVNVNEAWKWYFVILPSGSTAPNASQVKDWKNSSWVTANIKWNRNLVSWTNSFSANWLSPNTSYIMYFTAQDNSWNLQTSVNSLSFTTSSSDVTAPVLLLSISSTWSSWATFSVNSNEAGKMFFVVLPSGSTSPSVSQVKDWRNSSWVTANIKWDRNIISWSNSFNVNWLSPNTSYVIFLVAQDNSWNLQTNVSSLAFTTSAIDVTAPTLSLSLSWTTSSWATFSVNSNEVWVWYFVVLPNGFWTPSAAQIKAWLDSSWTSAAIKWNLNLAVWINLVDLSGLNSLTSYVLYFTAEDSIWNLQQIPISFWLTTK</sequence>
<evidence type="ECO:0000313" key="3">
    <source>
        <dbReference type="EMBL" id="EKE26895.1"/>
    </source>
</evidence>
<feature type="transmembrane region" description="Helical" evidence="2">
    <location>
        <begin position="12"/>
        <end position="31"/>
    </location>
</feature>
<comment type="caution">
    <text evidence="3">The sequence shown here is derived from an EMBL/GenBank/DDBJ whole genome shotgun (WGS) entry which is preliminary data.</text>
</comment>
<reference evidence="3" key="1">
    <citation type="journal article" date="2012" name="Science">
        <title>Fermentation, hydrogen, and sulfur metabolism in multiple uncultivated bacterial phyla.</title>
        <authorList>
            <person name="Wrighton K.C."/>
            <person name="Thomas B.C."/>
            <person name="Sharon I."/>
            <person name="Miller C.S."/>
            <person name="Castelle C.J."/>
            <person name="VerBerkmoes N.C."/>
            <person name="Wilkins M.J."/>
            <person name="Hettich R.L."/>
            <person name="Lipton M.S."/>
            <person name="Williams K.H."/>
            <person name="Long P.E."/>
            <person name="Banfield J.F."/>
        </authorList>
    </citation>
    <scope>NUCLEOTIDE SEQUENCE [LARGE SCALE GENOMIC DNA]</scope>
</reference>
<keyword evidence="2" id="KW-0812">Transmembrane</keyword>
<name>K2GU68_9BACT</name>
<proteinExistence type="predicted"/>
<organism evidence="3">
    <name type="scientific">uncultured bacterium</name>
    <name type="common">gcode 4</name>
    <dbReference type="NCBI Taxonomy" id="1234023"/>
    <lineage>
        <taxon>Bacteria</taxon>
        <taxon>environmental samples</taxon>
    </lineage>
</organism>
<feature type="region of interest" description="Disordered" evidence="1">
    <location>
        <begin position="94"/>
        <end position="116"/>
    </location>
</feature>
<gene>
    <name evidence="3" type="ORF">ACD_4C00127G0001</name>
</gene>
<feature type="compositionally biased region" description="Basic and acidic residues" evidence="1">
    <location>
        <begin position="103"/>
        <end position="116"/>
    </location>
</feature>
<dbReference type="AlphaFoldDB" id="K2GU68"/>
<accession>K2GU68</accession>
<keyword evidence="2" id="KW-0472">Membrane</keyword>
<keyword evidence="2" id="KW-1133">Transmembrane helix</keyword>
<dbReference type="EMBL" id="AMFJ01000643">
    <property type="protein sequence ID" value="EKE26895.1"/>
    <property type="molecule type" value="Genomic_DNA"/>
</dbReference>
<evidence type="ECO:0000256" key="2">
    <source>
        <dbReference type="SAM" id="Phobius"/>
    </source>
</evidence>
<protein>
    <submittedName>
        <fullName evidence="3">Uncharacterized protein</fullName>
    </submittedName>
</protein>
<evidence type="ECO:0000256" key="1">
    <source>
        <dbReference type="SAM" id="MobiDB-lite"/>
    </source>
</evidence>